<dbReference type="RefSeq" id="XP_012201549.1">
    <property type="nucleotide sequence ID" value="XM_012346159.1"/>
</dbReference>
<gene>
    <name evidence="2" type="ORF">SPRG_07373</name>
</gene>
<evidence type="ECO:0000256" key="1">
    <source>
        <dbReference type="SAM" id="MobiDB-lite"/>
    </source>
</evidence>
<dbReference type="GeneID" id="24129648"/>
<evidence type="ECO:0000313" key="3">
    <source>
        <dbReference type="Proteomes" id="UP000030745"/>
    </source>
</evidence>
<protein>
    <submittedName>
        <fullName evidence="2">Uncharacterized protein</fullName>
    </submittedName>
</protein>
<dbReference type="KEGG" id="spar:SPRG_07373"/>
<organism evidence="2 3">
    <name type="scientific">Saprolegnia parasitica (strain CBS 223.65)</name>
    <dbReference type="NCBI Taxonomy" id="695850"/>
    <lineage>
        <taxon>Eukaryota</taxon>
        <taxon>Sar</taxon>
        <taxon>Stramenopiles</taxon>
        <taxon>Oomycota</taxon>
        <taxon>Saprolegniomycetes</taxon>
        <taxon>Saprolegniales</taxon>
        <taxon>Saprolegniaceae</taxon>
        <taxon>Saprolegnia</taxon>
    </lineage>
</organism>
<name>A0A067CAJ6_SAPPC</name>
<dbReference type="Proteomes" id="UP000030745">
    <property type="component" value="Unassembled WGS sequence"/>
</dbReference>
<dbReference type="AlphaFoldDB" id="A0A067CAJ6"/>
<keyword evidence="3" id="KW-1185">Reference proteome</keyword>
<accession>A0A067CAJ6</accession>
<dbReference type="OrthoDB" id="71473at2759"/>
<sequence length="233" mass="26421">MVKRDERTILTACISPISVKHTSIFDEKKAPDSLAFHRKVAPPDSIAVHRKHQAPPPDSMAKYRYTPPSETHRPPDSLAGHRQAATIANYASSRRNWLCGNQTTTSSQAWMSGNAHSFTPMSVYVDDDDQRVPKAYPMYMAPNSTDDIRLHQYRSKHVRLDQTHSASDIQQRYALLRRTATLEEKLSTAMSRIPRDLRGAPKKAHPTSTKRVQFLDEYVDAPPTRGRVRRSSC</sequence>
<reference evidence="2 3" key="1">
    <citation type="journal article" date="2013" name="PLoS Genet.">
        <title>Distinctive expansion of potential virulence genes in the genome of the oomycete fish pathogen Saprolegnia parasitica.</title>
        <authorList>
            <person name="Jiang R.H."/>
            <person name="de Bruijn I."/>
            <person name="Haas B.J."/>
            <person name="Belmonte R."/>
            <person name="Lobach L."/>
            <person name="Christie J."/>
            <person name="van den Ackerveken G."/>
            <person name="Bottin A."/>
            <person name="Bulone V."/>
            <person name="Diaz-Moreno S.M."/>
            <person name="Dumas B."/>
            <person name="Fan L."/>
            <person name="Gaulin E."/>
            <person name="Govers F."/>
            <person name="Grenville-Briggs L.J."/>
            <person name="Horner N.R."/>
            <person name="Levin J.Z."/>
            <person name="Mammella M."/>
            <person name="Meijer H.J."/>
            <person name="Morris P."/>
            <person name="Nusbaum C."/>
            <person name="Oome S."/>
            <person name="Phillips A.J."/>
            <person name="van Rooyen D."/>
            <person name="Rzeszutek E."/>
            <person name="Saraiva M."/>
            <person name="Secombes C.J."/>
            <person name="Seidl M.F."/>
            <person name="Snel B."/>
            <person name="Stassen J.H."/>
            <person name="Sykes S."/>
            <person name="Tripathy S."/>
            <person name="van den Berg H."/>
            <person name="Vega-Arreguin J.C."/>
            <person name="Wawra S."/>
            <person name="Young S.K."/>
            <person name="Zeng Q."/>
            <person name="Dieguez-Uribeondo J."/>
            <person name="Russ C."/>
            <person name="Tyler B.M."/>
            <person name="van West P."/>
        </authorList>
    </citation>
    <scope>NUCLEOTIDE SEQUENCE [LARGE SCALE GENOMIC DNA]</scope>
    <source>
        <strain evidence="2 3">CBS 223.65</strain>
    </source>
</reference>
<dbReference type="EMBL" id="KK583215">
    <property type="protein sequence ID" value="KDO27774.1"/>
    <property type="molecule type" value="Genomic_DNA"/>
</dbReference>
<dbReference type="OMA" id="AYPMYMA"/>
<proteinExistence type="predicted"/>
<dbReference type="VEuPathDB" id="FungiDB:SPRG_07373"/>
<feature type="region of interest" description="Disordered" evidence="1">
    <location>
        <begin position="43"/>
        <end position="78"/>
    </location>
</feature>
<evidence type="ECO:0000313" key="2">
    <source>
        <dbReference type="EMBL" id="KDO27774.1"/>
    </source>
</evidence>